<protein>
    <submittedName>
        <fullName evidence="1">Uncharacterized protein</fullName>
    </submittedName>
</protein>
<sequence>MSRFVEMAVWSTGHSPSEARYCGLTLSPSGSSSKVETCVFPVGAVKASTAAEHWGESGTHHKTPGSRMYHRAFGALSFGWCIQVVPSGTAKLRLVSDPLAAYAALETRDSRVESRKSRRSPWVEIIGDHKSGGAKKHGSCKGDWKVKSAIVSGGHGSQIDYLPPGDKIKNPEYCAVLGRTLPYTYGSRRASARPQIGQERYRRAPSLGRSRKQKIRDVDRDMYGLREGINYSPRAVRQILTGKRERSAESNPIPTRTTSERVPLNPCRLIMSS</sequence>
<reference evidence="1 2" key="1">
    <citation type="submission" date="2016-12" db="EMBL/GenBank/DDBJ databases">
        <title>The genomes of Aspergillus section Nigri reveals drivers in fungal speciation.</title>
        <authorList>
            <consortium name="DOE Joint Genome Institute"/>
            <person name="Vesth T.C."/>
            <person name="Nybo J."/>
            <person name="Theobald S."/>
            <person name="Brandl J."/>
            <person name="Frisvad J.C."/>
            <person name="Nielsen K.F."/>
            <person name="Lyhne E.K."/>
            <person name="Kogle M.E."/>
            <person name="Kuo A."/>
            <person name="Riley R."/>
            <person name="Clum A."/>
            <person name="Nolan M."/>
            <person name="Lipzen A."/>
            <person name="Salamov A."/>
            <person name="Henrissat B."/>
            <person name="Wiebenga A."/>
            <person name="De Vries R.P."/>
            <person name="Grigoriev I.V."/>
            <person name="Mortensen U.H."/>
            <person name="Andersen M.R."/>
            <person name="Baker S.E."/>
        </authorList>
    </citation>
    <scope>NUCLEOTIDE SEQUENCE [LARGE SCALE GENOMIC DNA]</scope>
    <source>
        <strain evidence="1 2">CBS 115572</strain>
    </source>
</reference>
<dbReference type="GeneID" id="37115409"/>
<name>A0A317WU40_9EURO</name>
<evidence type="ECO:0000313" key="2">
    <source>
        <dbReference type="Proteomes" id="UP000246702"/>
    </source>
</evidence>
<organism evidence="1 2">
    <name type="scientific">Aspergillus sclerotioniger CBS 115572</name>
    <dbReference type="NCBI Taxonomy" id="1450535"/>
    <lineage>
        <taxon>Eukaryota</taxon>
        <taxon>Fungi</taxon>
        <taxon>Dikarya</taxon>
        <taxon>Ascomycota</taxon>
        <taxon>Pezizomycotina</taxon>
        <taxon>Eurotiomycetes</taxon>
        <taxon>Eurotiomycetidae</taxon>
        <taxon>Eurotiales</taxon>
        <taxon>Aspergillaceae</taxon>
        <taxon>Aspergillus</taxon>
        <taxon>Aspergillus subgen. Circumdati</taxon>
    </lineage>
</organism>
<dbReference type="RefSeq" id="XP_025468164.1">
    <property type="nucleotide sequence ID" value="XM_025613266.1"/>
</dbReference>
<dbReference type="Proteomes" id="UP000246702">
    <property type="component" value="Unassembled WGS sequence"/>
</dbReference>
<dbReference type="OrthoDB" id="10613028at2759"/>
<evidence type="ECO:0000313" key="1">
    <source>
        <dbReference type="EMBL" id="PWY88802.1"/>
    </source>
</evidence>
<dbReference type="AlphaFoldDB" id="A0A317WU40"/>
<comment type="caution">
    <text evidence="1">The sequence shown here is derived from an EMBL/GenBank/DDBJ whole genome shotgun (WGS) entry which is preliminary data.</text>
</comment>
<proteinExistence type="predicted"/>
<keyword evidence="2" id="KW-1185">Reference proteome</keyword>
<accession>A0A317WU40</accession>
<dbReference type="EMBL" id="MSFK01000012">
    <property type="protein sequence ID" value="PWY88802.1"/>
    <property type="molecule type" value="Genomic_DNA"/>
</dbReference>
<gene>
    <name evidence="1" type="ORF">BO94DRAFT_545880</name>
</gene>